<evidence type="ECO:0000256" key="3">
    <source>
        <dbReference type="ARBA" id="ARBA00022448"/>
    </source>
</evidence>
<dbReference type="GO" id="GO:0033214">
    <property type="term" value="P:siderophore-iron import into cell"/>
    <property type="evidence" value="ECO:0007669"/>
    <property type="project" value="TreeGrafter"/>
</dbReference>
<proteinExistence type="inferred from homology"/>
<dbReference type="RefSeq" id="WP_017493033.1">
    <property type="nucleotide sequence ID" value="NZ_CAUQAZ010000049.1"/>
</dbReference>
<dbReference type="NCBIfam" id="NF007759">
    <property type="entry name" value="PRK10440.1"/>
    <property type="match status" value="1"/>
</dbReference>
<protein>
    <submittedName>
        <fullName evidence="9">Iron ABC transporter permease</fullName>
    </submittedName>
</protein>
<evidence type="ECO:0000313" key="9">
    <source>
        <dbReference type="EMBL" id="ORJ25083.1"/>
    </source>
</evidence>
<dbReference type="InterPro" id="IPR000522">
    <property type="entry name" value="ABC_transptr_permease_BtuC"/>
</dbReference>
<keyword evidence="7 8" id="KW-0472">Membrane</keyword>
<dbReference type="InterPro" id="IPR037294">
    <property type="entry name" value="ABC_BtuC-like"/>
</dbReference>
<feature type="transmembrane region" description="Helical" evidence="8">
    <location>
        <begin position="159"/>
        <end position="181"/>
    </location>
</feature>
<accession>A0A1X0WED9</accession>
<comment type="subcellular location">
    <subcellularLocation>
        <location evidence="1">Cell membrane</location>
        <topology evidence="1">Multi-pass membrane protein</topology>
    </subcellularLocation>
</comment>
<evidence type="ECO:0000256" key="7">
    <source>
        <dbReference type="ARBA" id="ARBA00023136"/>
    </source>
</evidence>
<keyword evidence="5 8" id="KW-0812">Transmembrane</keyword>
<feature type="transmembrane region" description="Helical" evidence="8">
    <location>
        <begin position="292"/>
        <end position="310"/>
    </location>
</feature>
<dbReference type="AlphaFoldDB" id="A0A1X0WED9"/>
<dbReference type="SUPFAM" id="SSF81345">
    <property type="entry name" value="ABC transporter involved in vitamin B12 uptake, BtuC"/>
    <property type="match status" value="1"/>
</dbReference>
<gene>
    <name evidence="9" type="ORF">BS640_12595</name>
</gene>
<name>A0A1X0WED9_9GAMM</name>
<dbReference type="STRING" id="1646377.BS640_12595"/>
<reference evidence="9 10" key="1">
    <citation type="journal article" date="2017" name="Int. J. Syst. Evol. Microbiol.">
        <title>Rouxiella badensis sp. nov. and Rouxiella silvae sp. nov. isolated from peat bog soil in Germany and emendation of the genus description.</title>
        <authorList>
            <person name="Le Fleche-Mateos A."/>
            <person name="Kugler J.H."/>
            <person name="Hansen S.H."/>
            <person name="Syldatk C."/>
            <person name="Hausmann R."/>
            <person name="Lomprez F."/>
            <person name="Vandenbogaert M."/>
            <person name="Manuguerra J.C."/>
            <person name="Grimont P.A."/>
        </authorList>
    </citation>
    <scope>NUCLEOTIDE SEQUENCE [LARGE SCALE GENOMIC DNA]</scope>
    <source>
        <strain evidence="9 10">DSM 100043</strain>
    </source>
</reference>
<evidence type="ECO:0000256" key="5">
    <source>
        <dbReference type="ARBA" id="ARBA00022692"/>
    </source>
</evidence>
<dbReference type="PANTHER" id="PTHR30472">
    <property type="entry name" value="FERRIC ENTEROBACTIN TRANSPORT SYSTEM PERMEASE PROTEIN"/>
    <property type="match status" value="1"/>
</dbReference>
<feature type="transmembrane region" description="Helical" evidence="8">
    <location>
        <begin position="107"/>
        <end position="126"/>
    </location>
</feature>
<evidence type="ECO:0000256" key="8">
    <source>
        <dbReference type="SAM" id="Phobius"/>
    </source>
</evidence>
<sequence>MSMDPALNSPRLTPPKSRLARPLLTAFALLLGCVLLAVYALGSGTLSLSAHQVIDALRGEGPKNLSVIVTQWRLPRVAMALVLGAALGISGAIFQSLMRNPLGSPDVIGFNTGAYSGVLIAIVLFNGSISEITAGAMAGGILTGLLIYWLAWRKGVQTFRLIVVGIAIRALLIGTNTWLIINASLESALTAGLWSAGSLNGITWQKSLPAIGVIVVAVLLAQMLCRRMRLLEMGDDTASALGVPVERSRLLLLLTGVSLTAAATAVAGPISFIALVAPQISRRLCANQQQPLLFAALTGALLLLAADVTAQRLFMPYQIPVGVLTVSLGGIYLIVLLIRESRR</sequence>
<keyword evidence="10" id="KW-1185">Reference proteome</keyword>
<keyword evidence="3" id="KW-0813">Transport</keyword>
<organism evidence="9 10">
    <name type="scientific">Rouxiella badensis</name>
    <dbReference type="NCBI Taxonomy" id="1646377"/>
    <lineage>
        <taxon>Bacteria</taxon>
        <taxon>Pseudomonadati</taxon>
        <taxon>Pseudomonadota</taxon>
        <taxon>Gammaproteobacteria</taxon>
        <taxon>Enterobacterales</taxon>
        <taxon>Yersiniaceae</taxon>
        <taxon>Rouxiella</taxon>
    </lineage>
</organism>
<comment type="similarity">
    <text evidence="2">Belongs to the binding-protein-dependent transport system permease family. FecCD subfamily.</text>
</comment>
<evidence type="ECO:0000256" key="1">
    <source>
        <dbReference type="ARBA" id="ARBA00004651"/>
    </source>
</evidence>
<keyword evidence="4" id="KW-1003">Cell membrane</keyword>
<evidence type="ECO:0000256" key="6">
    <source>
        <dbReference type="ARBA" id="ARBA00022989"/>
    </source>
</evidence>
<dbReference type="FunFam" id="1.10.3470.10:FF:000001">
    <property type="entry name" value="Vitamin B12 ABC transporter permease BtuC"/>
    <property type="match status" value="1"/>
</dbReference>
<evidence type="ECO:0000256" key="4">
    <source>
        <dbReference type="ARBA" id="ARBA00022475"/>
    </source>
</evidence>
<dbReference type="GeneID" id="93568530"/>
<dbReference type="Gene3D" id="1.10.3470.10">
    <property type="entry name" value="ABC transporter involved in vitamin B12 uptake, BtuC"/>
    <property type="match status" value="1"/>
</dbReference>
<dbReference type="EMBL" id="MRWE01000019">
    <property type="protein sequence ID" value="ORJ25083.1"/>
    <property type="molecule type" value="Genomic_DNA"/>
</dbReference>
<dbReference type="Pfam" id="PF01032">
    <property type="entry name" value="FecCD"/>
    <property type="match status" value="1"/>
</dbReference>
<dbReference type="Proteomes" id="UP000192536">
    <property type="component" value="Unassembled WGS sequence"/>
</dbReference>
<feature type="transmembrane region" description="Helical" evidence="8">
    <location>
        <begin position="207"/>
        <end position="225"/>
    </location>
</feature>
<keyword evidence="6 8" id="KW-1133">Transmembrane helix</keyword>
<comment type="caution">
    <text evidence="9">The sequence shown here is derived from an EMBL/GenBank/DDBJ whole genome shotgun (WGS) entry which is preliminary data.</text>
</comment>
<feature type="transmembrane region" description="Helical" evidence="8">
    <location>
        <begin position="317"/>
        <end position="338"/>
    </location>
</feature>
<dbReference type="GO" id="GO:0005886">
    <property type="term" value="C:plasma membrane"/>
    <property type="evidence" value="ECO:0007669"/>
    <property type="project" value="UniProtKB-SubCell"/>
</dbReference>
<dbReference type="GO" id="GO:0022857">
    <property type="term" value="F:transmembrane transporter activity"/>
    <property type="evidence" value="ECO:0007669"/>
    <property type="project" value="InterPro"/>
</dbReference>
<dbReference type="PANTHER" id="PTHR30472:SF24">
    <property type="entry name" value="FERRIC ENTEROBACTIN TRANSPORT SYSTEM PERMEASE PROTEIN FEPG"/>
    <property type="match status" value="1"/>
</dbReference>
<feature type="transmembrane region" description="Helical" evidence="8">
    <location>
        <begin position="132"/>
        <end position="152"/>
    </location>
</feature>
<evidence type="ECO:0000256" key="2">
    <source>
        <dbReference type="ARBA" id="ARBA00007935"/>
    </source>
</evidence>
<evidence type="ECO:0000313" key="10">
    <source>
        <dbReference type="Proteomes" id="UP000192536"/>
    </source>
</evidence>
<dbReference type="CDD" id="cd06550">
    <property type="entry name" value="TM_ABC_iron-siderophores_like"/>
    <property type="match status" value="1"/>
</dbReference>
<feature type="transmembrane region" description="Helical" evidence="8">
    <location>
        <begin position="73"/>
        <end position="95"/>
    </location>
</feature>